<dbReference type="CDD" id="cd09638">
    <property type="entry name" value="Cas2_I_II_III"/>
    <property type="match status" value="1"/>
</dbReference>
<dbReference type="GO" id="GO:0004521">
    <property type="term" value="F:RNA endonuclease activity"/>
    <property type="evidence" value="ECO:0007669"/>
    <property type="project" value="InterPro"/>
</dbReference>
<dbReference type="Proteomes" id="UP000254634">
    <property type="component" value="Unassembled WGS sequence"/>
</dbReference>
<dbReference type="NCBIfam" id="TIGR01573">
    <property type="entry name" value="cas2"/>
    <property type="match status" value="1"/>
</dbReference>
<dbReference type="OrthoDB" id="9791737at2"/>
<accession>A0A380KYE9</accession>
<keyword evidence="4 9" id="KW-0479">Metal-binding</keyword>
<dbReference type="EC" id="3.1.-.-" evidence="9"/>
<keyword evidence="7 9" id="KW-0460">Magnesium</keyword>
<evidence type="ECO:0000256" key="5">
    <source>
        <dbReference type="ARBA" id="ARBA00022759"/>
    </source>
</evidence>
<evidence type="ECO:0000256" key="4">
    <source>
        <dbReference type="ARBA" id="ARBA00022723"/>
    </source>
</evidence>
<feature type="binding site" evidence="9">
    <location>
        <position position="13"/>
    </location>
    <ligand>
        <name>Mg(2+)</name>
        <dbReference type="ChEBI" id="CHEBI:18420"/>
        <note>catalytic</note>
    </ligand>
</feature>
<evidence type="ECO:0000256" key="1">
    <source>
        <dbReference type="ARBA" id="ARBA00001946"/>
    </source>
</evidence>
<evidence type="ECO:0000313" key="11">
    <source>
        <dbReference type="Proteomes" id="UP000254634"/>
    </source>
</evidence>
<dbReference type="GO" id="GO:0046872">
    <property type="term" value="F:metal ion binding"/>
    <property type="evidence" value="ECO:0007669"/>
    <property type="project" value="UniProtKB-UniRule"/>
</dbReference>
<dbReference type="GO" id="GO:0043571">
    <property type="term" value="P:maintenance of CRISPR repeat elements"/>
    <property type="evidence" value="ECO:0007669"/>
    <property type="project" value="UniProtKB-UniRule"/>
</dbReference>
<gene>
    <name evidence="9" type="primary">cas2</name>
    <name evidence="10" type="ORF">NCTC13765_00617</name>
</gene>
<dbReference type="HAMAP" id="MF_01471">
    <property type="entry name" value="Cas2"/>
    <property type="match status" value="1"/>
</dbReference>
<evidence type="ECO:0000256" key="8">
    <source>
        <dbReference type="ARBA" id="ARBA00023118"/>
    </source>
</evidence>
<proteinExistence type="inferred from homology"/>
<dbReference type="AlphaFoldDB" id="A0A380KYE9"/>
<organism evidence="10 11">
    <name type="scientific">Streptococcus massiliensis</name>
    <dbReference type="NCBI Taxonomy" id="313439"/>
    <lineage>
        <taxon>Bacteria</taxon>
        <taxon>Bacillati</taxon>
        <taxon>Bacillota</taxon>
        <taxon>Bacilli</taxon>
        <taxon>Lactobacillales</taxon>
        <taxon>Streptococcaceae</taxon>
        <taxon>Streptococcus</taxon>
    </lineage>
</organism>
<dbReference type="RefSeq" id="WP_026129776.1">
    <property type="nucleotide sequence ID" value="NZ_UHFR01000005.1"/>
</dbReference>
<protein>
    <recommendedName>
        <fullName evidence="9">CRISPR-associated endoribonuclease Cas2</fullName>
        <ecNumber evidence="9">3.1.-.-</ecNumber>
    </recommendedName>
</protein>
<comment type="subunit">
    <text evidence="9">Homodimer, forms a heterotetramer with a Cas1 homodimer.</text>
</comment>
<comment type="function">
    <text evidence="9">CRISPR (clustered regularly interspaced short palindromic repeat), is an adaptive immune system that provides protection against mobile genetic elements (viruses, transposable elements and conjugative plasmids). CRISPR clusters contain sequences complementary to antecedent mobile elements and target invading nucleic acids. CRISPR clusters are transcribed and processed into CRISPR RNA (crRNA). Functions as a ssRNA-specific endoribonuclease. Involved in the integration of spacer DNA into the CRISPR cassette.</text>
</comment>
<evidence type="ECO:0000256" key="7">
    <source>
        <dbReference type="ARBA" id="ARBA00022842"/>
    </source>
</evidence>
<dbReference type="EMBL" id="UHFR01000005">
    <property type="protein sequence ID" value="SUN76157.1"/>
    <property type="molecule type" value="Genomic_DNA"/>
</dbReference>
<evidence type="ECO:0000256" key="3">
    <source>
        <dbReference type="ARBA" id="ARBA00022722"/>
    </source>
</evidence>
<dbReference type="STRING" id="1123307.GCA_000380065_01779"/>
<keyword evidence="11" id="KW-1185">Reference proteome</keyword>
<evidence type="ECO:0000256" key="9">
    <source>
        <dbReference type="HAMAP-Rule" id="MF_01471"/>
    </source>
</evidence>
<comment type="cofactor">
    <cofactor evidence="1 9">
        <name>Mg(2+)</name>
        <dbReference type="ChEBI" id="CHEBI:18420"/>
    </cofactor>
</comment>
<evidence type="ECO:0000313" key="10">
    <source>
        <dbReference type="EMBL" id="SUN76157.1"/>
    </source>
</evidence>
<dbReference type="GO" id="GO:0051607">
    <property type="term" value="P:defense response to virus"/>
    <property type="evidence" value="ECO:0007669"/>
    <property type="project" value="UniProtKB-UniRule"/>
</dbReference>
<evidence type="ECO:0000256" key="6">
    <source>
        <dbReference type="ARBA" id="ARBA00022801"/>
    </source>
</evidence>
<keyword evidence="3 9" id="KW-0540">Nuclease</keyword>
<keyword evidence="6 9" id="KW-0378">Hydrolase</keyword>
<keyword evidence="5 9" id="KW-0255">Endonuclease</keyword>
<evidence type="ECO:0000256" key="2">
    <source>
        <dbReference type="ARBA" id="ARBA00009959"/>
    </source>
</evidence>
<dbReference type="SUPFAM" id="SSF143430">
    <property type="entry name" value="TTP0101/SSO1404-like"/>
    <property type="match status" value="1"/>
</dbReference>
<comment type="similarity">
    <text evidence="2 9">Belongs to the CRISPR-associated endoribonuclease Cas2 protein family.</text>
</comment>
<sequence length="114" mass="13376">MSYRYMRMILMFDMPVDTADERKAYRKFRKFLIDEGFIMHQFSIYSKLLLNNSANTAMLARLKEHNPQKGSIILLTVTEKQFSRMIYLSGEKDMCIANSDSRLVFLGEDLSDET</sequence>
<reference evidence="10" key="1">
    <citation type="submission" date="2018-06" db="EMBL/GenBank/DDBJ databases">
        <authorList>
            <consortium name="Pathogen Informatics"/>
            <person name="Doyle S."/>
        </authorList>
    </citation>
    <scope>NUCLEOTIDE SEQUENCE [LARGE SCALE GENOMIC DNA]</scope>
    <source>
        <strain evidence="10">NCTC13765</strain>
    </source>
</reference>
<dbReference type="GO" id="GO:0016787">
    <property type="term" value="F:hydrolase activity"/>
    <property type="evidence" value="ECO:0007669"/>
    <property type="project" value="UniProtKB-KW"/>
</dbReference>
<name>A0A380KYE9_9STRE</name>
<dbReference type="Pfam" id="PF09827">
    <property type="entry name" value="CRISPR_Cas2"/>
    <property type="match status" value="1"/>
</dbReference>
<dbReference type="InterPro" id="IPR019199">
    <property type="entry name" value="Virulence_VapD/CRISPR_Cas2"/>
</dbReference>
<keyword evidence="8 9" id="KW-0051">Antiviral defense</keyword>
<dbReference type="InterPro" id="IPR021127">
    <property type="entry name" value="CRISPR_associated_Cas2"/>
</dbReference>